<sequence length="317" mass="37049">MSVSFKEFPLESLYNEFNKDIDDIGSVYCDMFMHEDIKFPGIHKFCNKLVRNLKNILNKELDNNLVTDPCSYLNYWISNEVFNIVSHNSFNYLTLISMLLSPWTNTYARTSVQNMDCSYFSNIFHVLKNIDEFNNIFNFVHNFKFVEEKISSIKPDEKESYCKYVYSFIQQYDEYINICNADNYGNCYKLPRHPSAYNPQSLYDQLKCNELKEPKEESQGGPSLGDKDNPSIDIESSESNSFHILPIFSSLFGALLVSLLTYKLTPVGSFLNKRIFNNRRTQENIYNEMNNIDLEDISEGVNINLDNDPFHITYQQV</sequence>
<proteinExistence type="predicted"/>
<dbReference type="Pfam" id="PF05795">
    <property type="entry name" value="Plasmodium_Vir"/>
    <property type="match status" value="2"/>
</dbReference>
<evidence type="ECO:0000313" key="2">
    <source>
        <dbReference type="EMBL" id="SBT01423.1"/>
    </source>
</evidence>
<evidence type="ECO:0000256" key="1">
    <source>
        <dbReference type="SAM" id="Phobius"/>
    </source>
</evidence>
<keyword evidence="1" id="KW-1133">Transmembrane helix</keyword>
<dbReference type="InterPro" id="IPR008780">
    <property type="entry name" value="Plasmodium_Vir"/>
</dbReference>
<dbReference type="AlphaFoldDB" id="A0A1A8X849"/>
<evidence type="ECO:0000313" key="3">
    <source>
        <dbReference type="Proteomes" id="UP000078546"/>
    </source>
</evidence>
<keyword evidence="1" id="KW-0472">Membrane</keyword>
<accession>A0A1A8X849</accession>
<reference evidence="3" key="1">
    <citation type="submission" date="2016-05" db="EMBL/GenBank/DDBJ databases">
        <authorList>
            <person name="Naeem Raeece"/>
        </authorList>
    </citation>
    <scope>NUCLEOTIDE SEQUENCE [LARGE SCALE GENOMIC DNA]</scope>
</reference>
<dbReference type="EMBL" id="FLQV01002488">
    <property type="protein sequence ID" value="SBT01423.1"/>
    <property type="molecule type" value="Genomic_DNA"/>
</dbReference>
<protein>
    <submittedName>
        <fullName evidence="2">PIR Superfamily Protein</fullName>
    </submittedName>
</protein>
<dbReference type="Proteomes" id="UP000078546">
    <property type="component" value="Unassembled WGS sequence"/>
</dbReference>
<gene>
    <name evidence="2" type="ORF">POVCU1_066840</name>
</gene>
<name>A0A1A8X849_PLAOA</name>
<feature type="transmembrane region" description="Helical" evidence="1">
    <location>
        <begin position="244"/>
        <end position="264"/>
    </location>
</feature>
<organism evidence="2 3">
    <name type="scientific">Plasmodium ovale curtisi</name>
    <dbReference type="NCBI Taxonomy" id="864141"/>
    <lineage>
        <taxon>Eukaryota</taxon>
        <taxon>Sar</taxon>
        <taxon>Alveolata</taxon>
        <taxon>Apicomplexa</taxon>
        <taxon>Aconoidasida</taxon>
        <taxon>Haemosporida</taxon>
        <taxon>Plasmodiidae</taxon>
        <taxon>Plasmodium</taxon>
        <taxon>Plasmodium (Plasmodium)</taxon>
    </lineage>
</organism>
<keyword evidence="1" id="KW-0812">Transmembrane</keyword>